<dbReference type="PANTHER" id="PTHR11977">
    <property type="entry name" value="VILLIN"/>
    <property type="match status" value="1"/>
</dbReference>
<keyword evidence="5" id="KW-0677">Repeat</keyword>
<evidence type="ECO:0000256" key="9">
    <source>
        <dbReference type="ARBA" id="ARBA00023212"/>
    </source>
</evidence>
<dbReference type="CDD" id="cd11290">
    <property type="entry name" value="gelsolin_S1_like"/>
    <property type="match status" value="1"/>
</dbReference>
<dbReference type="SUPFAM" id="SSF47050">
    <property type="entry name" value="VHP, Villin headpiece domain"/>
    <property type="match status" value="1"/>
</dbReference>
<dbReference type="InterPro" id="IPR003128">
    <property type="entry name" value="Villin_headpiece"/>
</dbReference>
<dbReference type="CDD" id="cd11291">
    <property type="entry name" value="gelsolin_S6_like"/>
    <property type="match status" value="1"/>
</dbReference>
<feature type="region of interest" description="Disordered" evidence="10">
    <location>
        <begin position="1580"/>
        <end position="1678"/>
    </location>
</feature>
<evidence type="ECO:0000256" key="7">
    <source>
        <dbReference type="ARBA" id="ARBA00022837"/>
    </source>
</evidence>
<dbReference type="GO" id="GO:0051693">
    <property type="term" value="P:actin filament capping"/>
    <property type="evidence" value="ECO:0007669"/>
    <property type="project" value="UniProtKB-KW"/>
</dbReference>
<feature type="compositionally biased region" description="Low complexity" evidence="10">
    <location>
        <begin position="1649"/>
        <end position="1661"/>
    </location>
</feature>
<dbReference type="Gene3D" id="1.20.120.670">
    <property type="entry name" value="N-acetyl-b-d-glucoasminidase"/>
    <property type="match status" value="1"/>
</dbReference>
<dbReference type="GO" id="GO:0032432">
    <property type="term" value="C:actin filament bundle"/>
    <property type="evidence" value="ECO:0007669"/>
    <property type="project" value="UniProtKB-ARBA"/>
</dbReference>
<dbReference type="Gene3D" id="3.40.20.10">
    <property type="entry name" value="Severin"/>
    <property type="match status" value="6"/>
</dbReference>
<dbReference type="FunFam" id="3.40.20.10:FF:000039">
    <property type="entry name" value="Villin-4"/>
    <property type="match status" value="1"/>
</dbReference>
<proteinExistence type="inferred from homology"/>
<dbReference type="FunFam" id="3.40.20.10:FF:000028">
    <property type="entry name" value="Villin-like 1"/>
    <property type="match status" value="1"/>
</dbReference>
<evidence type="ECO:0000256" key="1">
    <source>
        <dbReference type="ARBA" id="ARBA00004245"/>
    </source>
</evidence>
<feature type="chain" id="PRO_5039635407" evidence="11">
    <location>
        <begin position="26"/>
        <end position="1757"/>
    </location>
</feature>
<dbReference type="GO" id="GO:0051015">
    <property type="term" value="F:actin filament binding"/>
    <property type="evidence" value="ECO:0007669"/>
    <property type="project" value="InterPro"/>
</dbReference>
<evidence type="ECO:0000256" key="11">
    <source>
        <dbReference type="SAM" id="SignalP"/>
    </source>
</evidence>
<dbReference type="SMART" id="SM00262">
    <property type="entry name" value="GEL"/>
    <property type="match status" value="6"/>
</dbReference>
<dbReference type="InterPro" id="IPR024732">
    <property type="entry name" value="NAGLU_C"/>
</dbReference>
<dbReference type="PANTHER" id="PTHR11977:SF51">
    <property type="entry name" value="PROTEIN FLIGHTLESS-1 HOMOLOG"/>
    <property type="match status" value="1"/>
</dbReference>
<dbReference type="PRINTS" id="PR00597">
    <property type="entry name" value="GELSOLIN"/>
</dbReference>
<dbReference type="Pfam" id="PF02209">
    <property type="entry name" value="VHP"/>
    <property type="match status" value="1"/>
</dbReference>
<dbReference type="Pfam" id="PF12971">
    <property type="entry name" value="NAGLU_N"/>
    <property type="match status" value="1"/>
</dbReference>
<feature type="signal peptide" evidence="11">
    <location>
        <begin position="1"/>
        <end position="25"/>
    </location>
</feature>
<evidence type="ECO:0000256" key="3">
    <source>
        <dbReference type="ARBA" id="ARBA00022467"/>
    </source>
</evidence>
<dbReference type="GO" id="GO:0016787">
    <property type="term" value="F:hydrolase activity"/>
    <property type="evidence" value="ECO:0007669"/>
    <property type="project" value="UniProtKB-KW"/>
</dbReference>
<keyword evidence="6" id="KW-0378">Hydrolase</keyword>
<evidence type="ECO:0000313" key="13">
    <source>
        <dbReference type="EMBL" id="URD93691.1"/>
    </source>
</evidence>
<dbReference type="FunFam" id="3.40.20.10:FF:000001">
    <property type="entry name" value="Gelsolin"/>
    <property type="match status" value="1"/>
</dbReference>
<feature type="domain" description="HP" evidence="12">
    <location>
        <begin position="1692"/>
        <end position="1757"/>
    </location>
</feature>
<evidence type="ECO:0000256" key="6">
    <source>
        <dbReference type="ARBA" id="ARBA00022801"/>
    </source>
</evidence>
<evidence type="ECO:0000256" key="4">
    <source>
        <dbReference type="ARBA" id="ARBA00022490"/>
    </source>
</evidence>
<dbReference type="InterPro" id="IPR024733">
    <property type="entry name" value="NAGLU_tim-barrel"/>
</dbReference>
<evidence type="ECO:0000256" key="10">
    <source>
        <dbReference type="SAM" id="MobiDB-lite"/>
    </source>
</evidence>
<comment type="subcellular location">
    <subcellularLocation>
        <location evidence="1">Cytoplasm</location>
        <location evidence="1">Cytoskeleton</location>
    </subcellularLocation>
</comment>
<accession>A0A9E7JV93</accession>
<comment type="similarity">
    <text evidence="2">Belongs to the villin/gelsolin family.</text>
</comment>
<dbReference type="Gene3D" id="3.30.379.10">
    <property type="entry name" value="Chitobiase/beta-hexosaminidase domain 2-like"/>
    <property type="match status" value="1"/>
</dbReference>
<keyword evidence="3" id="KW-0117">Actin capping</keyword>
<sequence>MRAPDRLRLLAPLLLLLLLPSSSLSSSSPDVRESVGELLQRLENKRPSSSVQVAAAHALLQRLLPTHNSSFRFEIIAKVGTLGICGQNGCFHISNVNCSNNDGAEILIRGTTAVEISSGLHWYLKYWCGAHISWDKTGGVQLASVPPPGSLPRVDGEGVMVERPVPWSYYQNVVTSSWQEAIWKKVFKGLNVSSDDLNDFFGGPAFLAWARMGNLHGWGGPLSQNWLNQQLLLQKQILSHMVELGMTPVLPSFSGNVPAVFRKLFPSASITRLGDWNTVDGDLRWCCTYLLDPKDPLFVQVGEAFIKQQIEEFGDITDIYNCDTFNENSPPTDDPKYISLLGAAVYKAMSKGDKDAVWLMQGWLFSSDAAFWRPPQMRALLHSVPIGKMIVLDLFADVKPIWIQSSQFYGVPYVWCMLHNFGGNLEMYGILDMILSGPNDARLSKNSTMVGVGMCMEGIEHNPVVYELMSEMGFRSQKVELKFLKDSRPPNLLEVLLLDEKGSGSIRQNLFPFIVYKGPKALVPQAMDLISTNQHGVLTSLQTDHNRDYIVQFPDSVPILQDSQSSNEGPSRRYSKVDKNHRFSFRETSSSMPHPHLWYSTEEVINALKLFLDAGDNLTRSATYRYDLVDLTRQVLSKLGNQVYLDVMTAYQEKDAKALNFHSQKFLDLIEDIDELLASDNNFLLGTWLESAKSLAVSDSERRQIACSSQDHMEKTKLVPTMYYSLDPLWTSGVFGILLMDPYVRWFFGLAENIPFFSYRVFQAYSETVRTSFSVIIIKGLLSVQCPVLQNILILHFRESDKKCILIVTVVNCTLQISYLLGTEIWRIEDFQPVPLPKSDYGKFHSGDSYIILQISSGKGGAYLYDIHFWIGKESSQDEAGTAAIKTVELDAVLGGRAVQHRELQGFESDKFLSYFKPCIIPLEGGFASGFKKPEVEKFETRLYVCRGKRVVRMKQVPFARSSLNHDDVFILDTEKKIYQFNGANSNIQERAKALEVVQYLKDKYHEGTCGVAIIDDGKLQVESDSGEFWVLFGGFAPIGKKVVNEDDIILEASPAKLYSINDGQLKLEENTLSKAMLENYKCYLLDCGAEIFIWVGRVTQIEERKAASKAAEDFIINQNRPKTTCITQVIQGYETHSFKSNFESWPAGTVTGTGTSSGEEGRGKVAALLKQQGVDLKGISKGSPINEEVPPLLEGGGKLEVWRINGSAKNPVPKEEIGKFYSGDCYIVLYTYHSSEKKEDYFLACWMGKDSIQDDQMMATRLVNTMWSSLKGRPVQGRIFQGKEPPQFIALFQPMVVLKGGISSGYKKFIADKNLNDETYTSDGIALIQVSGTSVHNNKAVQVDAVATSLSSTDCFILQSGNSLFIWSGSSSTFEQQQWAARIAELLKPGVTLKHVKEGTESSTFWFGLGGKQSFTSKKITQDIIRDPHLYTFSFKKGKLEVTEVFNYSQDDLLTEDMLVLDTHAEVFVWIGQSVDSKEKLKAFDIGQKYIELATSLEGLSPDVPLYKITEGNEPCFFTTYFCWDNAKAMVQGNSFQKKLLHLFGNAMHASESKDKSTSDYHGGPTQRASALAALSSAFTPSSNTKTTAPRPSRPSRGSQRAAAVAALSSVLTAEQKKGESETSTTRFSRSPSPVPHVTINDSAKTDSLGSELGASLGLSPEKEATEGDSTISESTISDTEVAQDPEIVKNGGETTFSYERLKAKSSNPVRGIDYKRREAYLSDDEFQTVMGMTKKAFYQQPKWKQDMQKRKMDLF</sequence>
<dbReference type="InterPro" id="IPR024240">
    <property type="entry name" value="NAGLU_N"/>
</dbReference>
<feature type="compositionally biased region" description="Polar residues" evidence="10">
    <location>
        <begin position="1580"/>
        <end position="1589"/>
    </location>
</feature>
<dbReference type="Pfam" id="PF05089">
    <property type="entry name" value="NAGLU"/>
    <property type="match status" value="1"/>
</dbReference>
<evidence type="ECO:0000313" key="14">
    <source>
        <dbReference type="Proteomes" id="UP001055439"/>
    </source>
</evidence>
<name>A0A9E7JV93_9LILI</name>
<evidence type="ECO:0000256" key="8">
    <source>
        <dbReference type="ARBA" id="ARBA00023203"/>
    </source>
</evidence>
<dbReference type="InterPro" id="IPR007123">
    <property type="entry name" value="Gelsolin-like_dom"/>
</dbReference>
<dbReference type="CDD" id="cd11292">
    <property type="entry name" value="gelsolin_S3_like"/>
    <property type="match status" value="1"/>
</dbReference>
<feature type="compositionally biased region" description="Low complexity" evidence="10">
    <location>
        <begin position="1590"/>
        <end position="1613"/>
    </location>
</feature>
<dbReference type="InterPro" id="IPR029006">
    <property type="entry name" value="ADF-H/Gelsolin-like_dom_sf"/>
</dbReference>
<dbReference type="FunFam" id="3.40.20.10:FF:000038">
    <property type="entry name" value="Villin-like 1"/>
    <property type="match status" value="1"/>
</dbReference>
<feature type="compositionally biased region" description="Low complexity" evidence="10">
    <location>
        <begin position="1669"/>
        <end position="1678"/>
    </location>
</feature>
<evidence type="ECO:0000256" key="2">
    <source>
        <dbReference type="ARBA" id="ARBA00008418"/>
    </source>
</evidence>
<dbReference type="Proteomes" id="UP001055439">
    <property type="component" value="Chromosome 3"/>
</dbReference>
<keyword evidence="9" id="KW-0206">Cytoskeleton</keyword>
<organism evidence="13 14">
    <name type="scientific">Musa troglodytarum</name>
    <name type="common">fe'i banana</name>
    <dbReference type="NCBI Taxonomy" id="320322"/>
    <lineage>
        <taxon>Eukaryota</taxon>
        <taxon>Viridiplantae</taxon>
        <taxon>Streptophyta</taxon>
        <taxon>Embryophyta</taxon>
        <taxon>Tracheophyta</taxon>
        <taxon>Spermatophyta</taxon>
        <taxon>Magnoliopsida</taxon>
        <taxon>Liliopsida</taxon>
        <taxon>Zingiberales</taxon>
        <taxon>Musaceae</taxon>
        <taxon>Musa</taxon>
    </lineage>
</organism>
<keyword evidence="11" id="KW-0732">Signal</keyword>
<reference evidence="13" key="1">
    <citation type="submission" date="2022-05" db="EMBL/GenBank/DDBJ databases">
        <title>The Musa troglodytarum L. genome provides insights into the mechanism of non-climacteric behaviour and enrichment of carotenoids.</title>
        <authorList>
            <person name="Wang J."/>
        </authorList>
    </citation>
    <scope>NUCLEOTIDE SEQUENCE</scope>
    <source>
        <tissue evidence="13">Leaf</tissue>
    </source>
</reference>
<dbReference type="SMART" id="SM00153">
    <property type="entry name" value="VHP"/>
    <property type="match status" value="1"/>
</dbReference>
<dbReference type="CDD" id="cd11289">
    <property type="entry name" value="gelsolin_S2_like"/>
    <property type="match status" value="1"/>
</dbReference>
<keyword evidence="8" id="KW-0009">Actin-binding</keyword>
<gene>
    <name evidence="13" type="ORF">MUK42_16622</name>
</gene>
<dbReference type="Pfam" id="PF12972">
    <property type="entry name" value="NAGLU_C"/>
    <property type="match status" value="1"/>
</dbReference>
<dbReference type="OrthoDB" id="64736at2759"/>
<dbReference type="Gene3D" id="1.10.950.10">
    <property type="entry name" value="Villin headpiece domain"/>
    <property type="match status" value="1"/>
</dbReference>
<keyword evidence="14" id="KW-1185">Reference proteome</keyword>
<protein>
    <submittedName>
        <fullName evidence="13">Villin headpiece domain</fullName>
    </submittedName>
</protein>
<dbReference type="Gene3D" id="3.20.20.80">
    <property type="entry name" value="Glycosidases"/>
    <property type="match status" value="1"/>
</dbReference>
<dbReference type="PROSITE" id="PS51089">
    <property type="entry name" value="HP"/>
    <property type="match status" value="1"/>
</dbReference>
<feature type="compositionally biased region" description="Low complexity" evidence="10">
    <location>
        <begin position="1623"/>
        <end position="1633"/>
    </location>
</feature>
<dbReference type="CDD" id="cd11293">
    <property type="entry name" value="gelsolin_S4_like"/>
    <property type="match status" value="1"/>
</dbReference>
<dbReference type="InterPro" id="IPR036886">
    <property type="entry name" value="Villin_headpiece_dom_sf"/>
</dbReference>
<dbReference type="EMBL" id="CP097505">
    <property type="protein sequence ID" value="URD93691.1"/>
    <property type="molecule type" value="Genomic_DNA"/>
</dbReference>
<dbReference type="InterPro" id="IPR007122">
    <property type="entry name" value="Villin/Gelsolin"/>
</dbReference>
<evidence type="ECO:0000256" key="5">
    <source>
        <dbReference type="ARBA" id="ARBA00022737"/>
    </source>
</evidence>
<dbReference type="CDD" id="cd11288">
    <property type="entry name" value="gelsolin_S5_like"/>
    <property type="match status" value="1"/>
</dbReference>
<dbReference type="Pfam" id="PF00626">
    <property type="entry name" value="Gelsolin"/>
    <property type="match status" value="6"/>
</dbReference>
<dbReference type="SUPFAM" id="SSF55753">
    <property type="entry name" value="Actin depolymerizing proteins"/>
    <property type="match status" value="6"/>
</dbReference>
<dbReference type="GO" id="GO:0007015">
    <property type="term" value="P:actin filament organization"/>
    <property type="evidence" value="ECO:0007669"/>
    <property type="project" value="UniProtKB-ARBA"/>
</dbReference>
<evidence type="ECO:0000259" key="12">
    <source>
        <dbReference type="PROSITE" id="PS51089"/>
    </source>
</evidence>
<dbReference type="InterPro" id="IPR029018">
    <property type="entry name" value="Hex-like_dom2"/>
</dbReference>
<dbReference type="FunFam" id="3.40.20.10:FF:000002">
    <property type="entry name" value="Gelsolin"/>
    <property type="match status" value="1"/>
</dbReference>
<keyword evidence="7" id="KW-0106">Calcium</keyword>
<dbReference type="GO" id="GO:0051014">
    <property type="term" value="P:actin filament severing"/>
    <property type="evidence" value="ECO:0007669"/>
    <property type="project" value="TreeGrafter"/>
</dbReference>
<keyword evidence="4" id="KW-0963">Cytoplasm</keyword>